<keyword evidence="2 4" id="KW-0012">Acyltransferase</keyword>
<evidence type="ECO:0000313" key="5">
    <source>
        <dbReference type="Proteomes" id="UP000747013"/>
    </source>
</evidence>
<dbReference type="PANTHER" id="PTHR43800">
    <property type="entry name" value="PEPTIDYL-LYSINE N-ACETYLTRANSFERASE YJAB"/>
    <property type="match status" value="1"/>
</dbReference>
<dbReference type="PROSITE" id="PS51186">
    <property type="entry name" value="GNAT"/>
    <property type="match status" value="1"/>
</dbReference>
<evidence type="ECO:0000256" key="1">
    <source>
        <dbReference type="ARBA" id="ARBA00022679"/>
    </source>
</evidence>
<accession>A0A921LA50</accession>
<dbReference type="InterPro" id="IPR016181">
    <property type="entry name" value="Acyl_CoA_acyltransferase"/>
</dbReference>
<dbReference type="Proteomes" id="UP000747013">
    <property type="component" value="Unassembled WGS sequence"/>
</dbReference>
<comment type="caution">
    <text evidence="4">The sequence shown here is derived from an EMBL/GenBank/DDBJ whole genome shotgun (WGS) entry which is preliminary data.</text>
</comment>
<evidence type="ECO:0000313" key="4">
    <source>
        <dbReference type="EMBL" id="HJF87870.1"/>
    </source>
</evidence>
<dbReference type="InterPro" id="IPR000182">
    <property type="entry name" value="GNAT_dom"/>
</dbReference>
<proteinExistence type="predicted"/>
<dbReference type="AlphaFoldDB" id="A0A921LA50"/>
<dbReference type="Gene3D" id="3.40.630.30">
    <property type="match status" value="1"/>
</dbReference>
<evidence type="ECO:0000259" key="3">
    <source>
        <dbReference type="PROSITE" id="PS51186"/>
    </source>
</evidence>
<reference evidence="4" key="2">
    <citation type="submission" date="2021-09" db="EMBL/GenBank/DDBJ databases">
        <authorList>
            <person name="Gilroy R."/>
        </authorList>
    </citation>
    <scope>NUCLEOTIDE SEQUENCE</scope>
    <source>
        <strain evidence="4">7886</strain>
    </source>
</reference>
<evidence type="ECO:0000256" key="2">
    <source>
        <dbReference type="ARBA" id="ARBA00023315"/>
    </source>
</evidence>
<keyword evidence="1 4" id="KW-0808">Transferase</keyword>
<organism evidence="4 5">
    <name type="scientific">Companilactobacillus farciminis</name>
    <dbReference type="NCBI Taxonomy" id="1612"/>
    <lineage>
        <taxon>Bacteria</taxon>
        <taxon>Bacillati</taxon>
        <taxon>Bacillota</taxon>
        <taxon>Bacilli</taxon>
        <taxon>Lactobacillales</taxon>
        <taxon>Lactobacillaceae</taxon>
        <taxon>Companilactobacillus</taxon>
    </lineage>
</organism>
<dbReference type="Pfam" id="PF13508">
    <property type="entry name" value="Acetyltransf_7"/>
    <property type="match status" value="1"/>
</dbReference>
<protein>
    <submittedName>
        <fullName evidence="4">GNAT family N-acetyltransferase</fullName>
        <ecNumber evidence="4">2.3.1.-</ecNumber>
    </submittedName>
</protein>
<dbReference type="PANTHER" id="PTHR43800:SF1">
    <property type="entry name" value="PEPTIDYL-LYSINE N-ACETYLTRANSFERASE YJAB"/>
    <property type="match status" value="1"/>
</dbReference>
<dbReference type="CDD" id="cd04301">
    <property type="entry name" value="NAT_SF"/>
    <property type="match status" value="1"/>
</dbReference>
<feature type="domain" description="N-acetyltransferase" evidence="3">
    <location>
        <begin position="1"/>
        <end position="142"/>
    </location>
</feature>
<sequence length="143" mass="16900">MIRKMKDSELEKVSQIWLDSNLEAHDFIDKNFWLDNYPMVKEQFKTAEIYVDAESEVKGFVGLQSDYIAGIFVEKSYRNQGIGKKLIDFLKKNHQELSLDVYDKNIRAKQFYEKNGFEVSTQSIERENGEKESRLVWKKVNYG</sequence>
<dbReference type="EMBL" id="DYWC01000246">
    <property type="protein sequence ID" value="HJF87870.1"/>
    <property type="molecule type" value="Genomic_DNA"/>
</dbReference>
<dbReference type="GO" id="GO:0016747">
    <property type="term" value="F:acyltransferase activity, transferring groups other than amino-acyl groups"/>
    <property type="evidence" value="ECO:0007669"/>
    <property type="project" value="InterPro"/>
</dbReference>
<gene>
    <name evidence="4" type="ORF">K8V88_10580</name>
</gene>
<dbReference type="SUPFAM" id="SSF55729">
    <property type="entry name" value="Acyl-CoA N-acyltransferases (Nat)"/>
    <property type="match status" value="1"/>
</dbReference>
<dbReference type="EC" id="2.3.1.-" evidence="4"/>
<name>A0A921LA50_9LACO</name>
<reference evidence="4" key="1">
    <citation type="journal article" date="2021" name="PeerJ">
        <title>Extensive microbial diversity within the chicken gut microbiome revealed by metagenomics and culture.</title>
        <authorList>
            <person name="Gilroy R."/>
            <person name="Ravi A."/>
            <person name="Getino M."/>
            <person name="Pursley I."/>
            <person name="Horton D.L."/>
            <person name="Alikhan N.F."/>
            <person name="Baker D."/>
            <person name="Gharbi K."/>
            <person name="Hall N."/>
            <person name="Watson M."/>
            <person name="Adriaenssens E.M."/>
            <person name="Foster-Nyarko E."/>
            <person name="Jarju S."/>
            <person name="Secka A."/>
            <person name="Antonio M."/>
            <person name="Oren A."/>
            <person name="Chaudhuri R.R."/>
            <person name="La Ragione R."/>
            <person name="Hildebrand F."/>
            <person name="Pallen M.J."/>
        </authorList>
    </citation>
    <scope>NUCLEOTIDE SEQUENCE</scope>
    <source>
        <strain evidence="4">7886</strain>
    </source>
</reference>